<dbReference type="PANTHER" id="PTHR47997">
    <property type="entry name" value="MYB DOMAIN PROTEIN 55"/>
    <property type="match status" value="1"/>
</dbReference>
<feature type="region of interest" description="Disordered" evidence="7">
    <location>
        <begin position="117"/>
        <end position="141"/>
    </location>
</feature>
<dbReference type="FunFam" id="1.10.10.60:FF:000348">
    <property type="entry name" value="Transcription factor MYB26"/>
    <property type="match status" value="1"/>
</dbReference>
<evidence type="ECO:0000256" key="7">
    <source>
        <dbReference type="SAM" id="MobiDB-lite"/>
    </source>
</evidence>
<organism evidence="10 11">
    <name type="scientific">Morus notabilis</name>
    <dbReference type="NCBI Taxonomy" id="981085"/>
    <lineage>
        <taxon>Eukaryota</taxon>
        <taxon>Viridiplantae</taxon>
        <taxon>Streptophyta</taxon>
        <taxon>Embryophyta</taxon>
        <taxon>Tracheophyta</taxon>
        <taxon>Spermatophyta</taxon>
        <taxon>Magnoliopsida</taxon>
        <taxon>eudicotyledons</taxon>
        <taxon>Gunneridae</taxon>
        <taxon>Pentapetalae</taxon>
        <taxon>rosids</taxon>
        <taxon>fabids</taxon>
        <taxon>Rosales</taxon>
        <taxon>Moraceae</taxon>
        <taxon>Moreae</taxon>
        <taxon>Morus</taxon>
    </lineage>
</organism>
<evidence type="ECO:0000313" key="10">
    <source>
        <dbReference type="EMBL" id="EXB37297.1"/>
    </source>
</evidence>
<feature type="domain" description="HTH myb-type" evidence="9">
    <location>
        <begin position="9"/>
        <end position="61"/>
    </location>
</feature>
<keyword evidence="4" id="KW-0238">DNA-binding</keyword>
<gene>
    <name evidence="10" type="ORF">L484_024223</name>
</gene>
<proteinExistence type="predicted"/>
<dbReference type="KEGG" id="mnt:21406969"/>
<evidence type="ECO:0000256" key="6">
    <source>
        <dbReference type="ARBA" id="ARBA00023242"/>
    </source>
</evidence>
<dbReference type="GO" id="GO:0005634">
    <property type="term" value="C:nucleus"/>
    <property type="evidence" value="ECO:0007669"/>
    <property type="project" value="UniProtKB-SubCell"/>
</dbReference>
<dbReference type="InterPro" id="IPR009057">
    <property type="entry name" value="Homeodomain-like_sf"/>
</dbReference>
<keyword evidence="3" id="KW-0805">Transcription regulation</keyword>
<dbReference type="InterPro" id="IPR001005">
    <property type="entry name" value="SANT/Myb"/>
</dbReference>
<dbReference type="AlphaFoldDB" id="W9QPH0"/>
<evidence type="ECO:0000256" key="3">
    <source>
        <dbReference type="ARBA" id="ARBA00023015"/>
    </source>
</evidence>
<feature type="domain" description="Myb-like" evidence="8">
    <location>
        <begin position="62"/>
        <end position="112"/>
    </location>
</feature>
<dbReference type="FunFam" id="1.10.10.60:FF:000185">
    <property type="entry name" value="MYB transcription factor"/>
    <property type="match status" value="1"/>
</dbReference>
<keyword evidence="2" id="KW-0677">Repeat</keyword>
<dbReference type="InterPro" id="IPR051953">
    <property type="entry name" value="Plant_SW-associated_TFs"/>
</dbReference>
<feature type="compositionally biased region" description="Polar residues" evidence="7">
    <location>
        <begin position="119"/>
        <end position="135"/>
    </location>
</feature>
<dbReference type="PROSITE" id="PS51294">
    <property type="entry name" value="HTH_MYB"/>
    <property type="match status" value="2"/>
</dbReference>
<evidence type="ECO:0000256" key="1">
    <source>
        <dbReference type="ARBA" id="ARBA00004123"/>
    </source>
</evidence>
<keyword evidence="5" id="KW-0804">Transcription</keyword>
<dbReference type="EMBL" id="KE343612">
    <property type="protein sequence ID" value="EXB37297.1"/>
    <property type="molecule type" value="Genomic_DNA"/>
</dbReference>
<dbReference type="GO" id="GO:0003677">
    <property type="term" value="F:DNA binding"/>
    <property type="evidence" value="ECO:0007669"/>
    <property type="project" value="UniProtKB-KW"/>
</dbReference>
<reference evidence="11" key="1">
    <citation type="submission" date="2013-01" db="EMBL/GenBank/DDBJ databases">
        <title>Draft Genome Sequence of a Mulberry Tree, Morus notabilis C.K. Schneid.</title>
        <authorList>
            <person name="He N."/>
            <person name="Zhao S."/>
        </authorList>
    </citation>
    <scope>NUCLEOTIDE SEQUENCE</scope>
</reference>
<dbReference type="OrthoDB" id="2143914at2759"/>
<evidence type="ECO:0000256" key="2">
    <source>
        <dbReference type="ARBA" id="ARBA00022737"/>
    </source>
</evidence>
<dbReference type="SUPFAM" id="SSF46689">
    <property type="entry name" value="Homeodomain-like"/>
    <property type="match status" value="1"/>
</dbReference>
<evidence type="ECO:0000259" key="9">
    <source>
        <dbReference type="PROSITE" id="PS51294"/>
    </source>
</evidence>
<evidence type="ECO:0000313" key="11">
    <source>
        <dbReference type="Proteomes" id="UP000030645"/>
    </source>
</evidence>
<name>W9QPH0_9ROSA</name>
<evidence type="ECO:0000256" key="5">
    <source>
        <dbReference type="ARBA" id="ARBA00023163"/>
    </source>
</evidence>
<keyword evidence="6" id="KW-0539">Nucleus</keyword>
<dbReference type="PANTHER" id="PTHR47997:SF31">
    <property type="entry name" value="MYB TRANSCRIPTION FACTOR"/>
    <property type="match status" value="1"/>
</dbReference>
<comment type="subcellular location">
    <subcellularLocation>
        <location evidence="1">Nucleus</location>
    </subcellularLocation>
</comment>
<dbReference type="CDD" id="cd00167">
    <property type="entry name" value="SANT"/>
    <property type="match status" value="2"/>
</dbReference>
<dbReference type="Proteomes" id="UP000030645">
    <property type="component" value="Unassembled WGS sequence"/>
</dbReference>
<dbReference type="SMART" id="SM00717">
    <property type="entry name" value="SANT"/>
    <property type="match status" value="2"/>
</dbReference>
<evidence type="ECO:0000259" key="8">
    <source>
        <dbReference type="PROSITE" id="PS50090"/>
    </source>
</evidence>
<dbReference type="Gene3D" id="1.10.10.60">
    <property type="entry name" value="Homeodomain-like"/>
    <property type="match status" value="2"/>
</dbReference>
<sequence>MGHHSCCNQQKVKRGLWSPEEDEKLIRYITTHGYGCWSEVPEKAGLQRCGKSCRLRWINYLRPDIRRGRFTPEEEKLIISLHGVVGNRWAHIASHLPGRTDNEIKNYWNSWIKKKIRKPSSTPSTTGITATPPSSTDHHPQMCYNMTNQLDFLTQDLTKPNTAVQDHQALFSSSWPLFMFDTAAIEAATDSTTTTTTTTTNTLRGELFQDILTMGNLSSDTITSSSPSSWNLNQHQVQALPPNSLVVPPFSSATMNISYLPPLIENMDNMVHVEEGDQIALDCLQRQELMNEWVESQQAQCSNNFLFWENVVVESGSLGVGESNININAPTSSSNLGVSSFPNSSL</sequence>
<keyword evidence="11" id="KW-1185">Reference proteome</keyword>
<protein>
    <submittedName>
        <fullName evidence="10">Transcription factor</fullName>
    </submittedName>
</protein>
<feature type="domain" description="HTH myb-type" evidence="9">
    <location>
        <begin position="62"/>
        <end position="116"/>
    </location>
</feature>
<dbReference type="Pfam" id="PF00249">
    <property type="entry name" value="Myb_DNA-binding"/>
    <property type="match status" value="2"/>
</dbReference>
<dbReference type="InterPro" id="IPR017930">
    <property type="entry name" value="Myb_dom"/>
</dbReference>
<dbReference type="eggNOG" id="KOG0048">
    <property type="taxonomic scope" value="Eukaryota"/>
</dbReference>
<feature type="domain" description="Myb-like" evidence="8">
    <location>
        <begin position="9"/>
        <end position="61"/>
    </location>
</feature>
<dbReference type="PROSITE" id="PS50090">
    <property type="entry name" value="MYB_LIKE"/>
    <property type="match status" value="2"/>
</dbReference>
<evidence type="ECO:0000256" key="4">
    <source>
        <dbReference type="ARBA" id="ARBA00023125"/>
    </source>
</evidence>
<accession>W9QPH0</accession>